<sequence>MEKKLVKSHLLEFYGIECDHCVDMEPLMDQIEKESGLPIRRFEVWYNEENIRLLQKLDKGGACGGVPFFYNKKTRSWICGATTYPNLKAWAYGKPHERFLPPPKDETEYIQGIRGWLERLRDEGVKRMQKRTESNSSEKQ</sequence>
<evidence type="ECO:0008006" key="2">
    <source>
        <dbReference type="Google" id="ProtNLM"/>
    </source>
</evidence>
<protein>
    <recommendedName>
        <fullName evidence="2">Thioredoxin domain-containing protein</fullName>
    </recommendedName>
</protein>
<proteinExistence type="predicted"/>
<dbReference type="SUPFAM" id="SSF52833">
    <property type="entry name" value="Thioredoxin-like"/>
    <property type="match status" value="1"/>
</dbReference>
<dbReference type="AlphaFoldDB" id="A0A7S0LX73"/>
<dbReference type="InterPro" id="IPR036249">
    <property type="entry name" value="Thioredoxin-like_sf"/>
</dbReference>
<accession>A0A7S0LX73</accession>
<name>A0A7S0LX73_9CRYP</name>
<gene>
    <name evidence="1" type="ORF">CCUR1050_LOCUS412</name>
</gene>
<dbReference type="EMBL" id="HBEZ01000786">
    <property type="protein sequence ID" value="CAD8622738.1"/>
    <property type="molecule type" value="Transcribed_RNA"/>
</dbReference>
<evidence type="ECO:0000313" key="1">
    <source>
        <dbReference type="EMBL" id="CAD8622738.1"/>
    </source>
</evidence>
<reference evidence="1" key="1">
    <citation type="submission" date="2021-01" db="EMBL/GenBank/DDBJ databases">
        <authorList>
            <person name="Corre E."/>
            <person name="Pelletier E."/>
            <person name="Niang G."/>
            <person name="Scheremetjew M."/>
            <person name="Finn R."/>
            <person name="Kale V."/>
            <person name="Holt S."/>
            <person name="Cochrane G."/>
            <person name="Meng A."/>
            <person name="Brown T."/>
            <person name="Cohen L."/>
        </authorList>
    </citation>
    <scope>NUCLEOTIDE SEQUENCE</scope>
    <source>
        <strain evidence="1">CCAP979/52</strain>
    </source>
</reference>
<organism evidence="1">
    <name type="scientific">Cryptomonas curvata</name>
    <dbReference type="NCBI Taxonomy" id="233186"/>
    <lineage>
        <taxon>Eukaryota</taxon>
        <taxon>Cryptophyceae</taxon>
        <taxon>Cryptomonadales</taxon>
        <taxon>Cryptomonadaceae</taxon>
        <taxon>Cryptomonas</taxon>
    </lineage>
</organism>